<dbReference type="SUPFAM" id="SSF53822">
    <property type="entry name" value="Periplasmic binding protein-like I"/>
    <property type="match status" value="1"/>
</dbReference>
<evidence type="ECO:0000256" key="2">
    <source>
        <dbReference type="ARBA" id="ARBA00008685"/>
    </source>
</evidence>
<dbReference type="CDD" id="cd19990">
    <property type="entry name" value="PBP1_GABAb_receptor_plant"/>
    <property type="match status" value="1"/>
</dbReference>
<dbReference type="FunFam" id="3.40.50.2300:FF:000310">
    <property type="entry name" value="Glutamate receptor"/>
    <property type="match status" value="1"/>
</dbReference>
<comment type="subunit">
    <text evidence="3">May form heteromers.</text>
</comment>
<dbReference type="InterPro" id="IPR001828">
    <property type="entry name" value="ANF_lig-bd_rcpt"/>
</dbReference>
<dbReference type="Pfam" id="PF00060">
    <property type="entry name" value="Lig_chan"/>
    <property type="match status" value="1"/>
</dbReference>
<evidence type="ECO:0000256" key="14">
    <source>
        <dbReference type="ARBA" id="ARBA00049638"/>
    </source>
</evidence>
<dbReference type="InterPro" id="IPR001320">
    <property type="entry name" value="Iontro_rcpt_C"/>
</dbReference>
<keyword evidence="7 18" id="KW-1133">Transmembrane helix</keyword>
<keyword evidence="11" id="KW-0325">Glycoprotein</keyword>
<evidence type="ECO:0000256" key="11">
    <source>
        <dbReference type="ARBA" id="ARBA00023180"/>
    </source>
</evidence>
<sequence>MELSRGQNNRRTEVNVGAVTDVGTTNSEVAMLCVNLSLSDFYSSRPEFQTRLVINVGDSRKDVVGAAAAALELIKNKQVKAILGPWTSMQDHFLIEIGQKTQVPVVSYSATSPFLTSLRSPYFLRATYEDSSQVNAIKSIIKLFGWREVVPVYIDNTFGEGIMPRLTDALQEINVRIPYRSVIALNATDDEISIELLNMMTMPTRVFIVHMYSSLASRVFVKAKEIGLMRPGYVWILTNGVTDDLSLLSEVSIEAMEGVLGVKTYIQKSKELDKFRSRWRKRFPRKELTVYGLWAYDATTALAIAIEDAGTNNLTFSNADLGRNISELEALGSSQLGPKLLQTLSQVQFKGLAGDFRFINGQLQPSVFEIVNVLGTRERSIGFWTEENGLVKKIDQQPRSSESALSTWKDHLKPIIWPGDADSVPKGWEIPTNGKKLRIGVPKRTGYTDLVKVTRDPITNSTVITGFCIDFFEAVIRELPYDVSYEFIPFEKRNGKAAGNYNDLVHQVFLGRYDAVVGDTTILANRSSYVDFTFPFIKSGVGLIVPIRDVRPYPDPRDISEPELQLLRRSNPVANLVSLNISFNEFSGELPNVLADLQNRTEDSLSPPDPIMITMDEFIDMNEEDALAEINLEATQLEEQQSETHSGESAQAQRKVNPDFQGPKRYQASTIFWFAFSTMVFAPRERVFSFGARCLVISWYFIVLVLTQSYTASLASLLTTQQLNPTITSMSSLLERGERVGYQRTSFIFGKRIETGFSPSNLVPFDTSEECDELLRNGTKKGGISGAFLEIPYLRLFLGQYCNTYKMVEEPFNVDGFGFVSFSNRVADVSRAILKVAESPEATRLQRAWFKKKEESCPDPDTSPDPNPYVTSRQLGLDSFRFLFKVVFVICIMNLGYFIFCFLLKTGGKDLWGELKKADDESYINRVEKCSCSSKQQPPDDTNSQAAKPDENR</sequence>
<dbReference type="Gramene" id="Bo4g155950.1">
    <property type="protein sequence ID" value="Bo4g155950.1"/>
    <property type="gene ID" value="Bo4g155950"/>
</dbReference>
<keyword evidence="9 15" id="KW-0472">Membrane</keyword>
<evidence type="ECO:0000256" key="4">
    <source>
        <dbReference type="ARBA" id="ARBA00022448"/>
    </source>
</evidence>
<dbReference type="InterPro" id="IPR015683">
    <property type="entry name" value="Ionotropic_Glu_rcpt"/>
</dbReference>
<evidence type="ECO:0000313" key="20">
    <source>
        <dbReference type="EnsemblPlants" id="Bo4g155950.1"/>
    </source>
</evidence>
<feature type="transmembrane region" description="Helical" evidence="18">
    <location>
        <begin position="694"/>
        <end position="718"/>
    </location>
</feature>
<evidence type="ECO:0000256" key="16">
    <source>
        <dbReference type="PIRSR" id="PIRSR037090-50"/>
    </source>
</evidence>
<keyword evidence="5 18" id="KW-0812">Transmembrane</keyword>
<evidence type="ECO:0000256" key="6">
    <source>
        <dbReference type="ARBA" id="ARBA00022729"/>
    </source>
</evidence>
<dbReference type="Proteomes" id="UP000032141">
    <property type="component" value="Chromosome C4"/>
</dbReference>
<evidence type="ECO:0000256" key="15">
    <source>
        <dbReference type="PIRNR" id="PIRNR037090"/>
    </source>
</evidence>
<dbReference type="CDD" id="cd13686">
    <property type="entry name" value="GluR_Plant"/>
    <property type="match status" value="1"/>
</dbReference>
<organism evidence="20 21">
    <name type="scientific">Brassica oleracea var. oleracea</name>
    <dbReference type="NCBI Taxonomy" id="109376"/>
    <lineage>
        <taxon>Eukaryota</taxon>
        <taxon>Viridiplantae</taxon>
        <taxon>Streptophyta</taxon>
        <taxon>Embryophyta</taxon>
        <taxon>Tracheophyta</taxon>
        <taxon>Spermatophyta</taxon>
        <taxon>Magnoliopsida</taxon>
        <taxon>eudicotyledons</taxon>
        <taxon>Gunneridae</taxon>
        <taxon>Pentapetalae</taxon>
        <taxon>rosids</taxon>
        <taxon>malvids</taxon>
        <taxon>Brassicales</taxon>
        <taxon>Brassicaceae</taxon>
        <taxon>Brassiceae</taxon>
        <taxon>Brassica</taxon>
    </lineage>
</organism>
<evidence type="ECO:0000256" key="7">
    <source>
        <dbReference type="ARBA" id="ARBA00022989"/>
    </source>
</evidence>
<feature type="disulfide bond" evidence="16">
    <location>
        <begin position="802"/>
        <end position="857"/>
    </location>
</feature>
<evidence type="ECO:0000256" key="5">
    <source>
        <dbReference type="ARBA" id="ARBA00022692"/>
    </source>
</evidence>
<evidence type="ECO:0000313" key="21">
    <source>
        <dbReference type="Proteomes" id="UP000032141"/>
    </source>
</evidence>
<evidence type="ECO:0000256" key="3">
    <source>
        <dbReference type="ARBA" id="ARBA00011095"/>
    </source>
</evidence>
<reference evidence="20 21" key="1">
    <citation type="journal article" date="2014" name="Genome Biol.">
        <title>Transcriptome and methylome profiling reveals relics of genome dominance in the mesopolyploid Brassica oleracea.</title>
        <authorList>
            <person name="Parkin I.A."/>
            <person name="Koh C."/>
            <person name="Tang H."/>
            <person name="Robinson S.J."/>
            <person name="Kagale S."/>
            <person name="Clarke W.E."/>
            <person name="Town C.D."/>
            <person name="Nixon J."/>
            <person name="Krishnakumar V."/>
            <person name="Bidwell S.L."/>
            <person name="Denoeud F."/>
            <person name="Belcram H."/>
            <person name="Links M.G."/>
            <person name="Just J."/>
            <person name="Clarke C."/>
            <person name="Bender T."/>
            <person name="Huebert T."/>
            <person name="Mason A.S."/>
            <person name="Pires J.C."/>
            <person name="Barker G."/>
            <person name="Moore J."/>
            <person name="Walley P.G."/>
            <person name="Manoli S."/>
            <person name="Batley J."/>
            <person name="Edwards D."/>
            <person name="Nelson M.N."/>
            <person name="Wang X."/>
            <person name="Paterson A.H."/>
            <person name="King G."/>
            <person name="Bancroft I."/>
            <person name="Chalhoub B."/>
            <person name="Sharpe A.G."/>
        </authorList>
    </citation>
    <scope>NUCLEOTIDE SEQUENCE</scope>
    <source>
        <strain evidence="20 21">cv. TO1000</strain>
    </source>
</reference>
<proteinExistence type="inferred from homology"/>
<evidence type="ECO:0000256" key="12">
    <source>
        <dbReference type="ARBA" id="ARBA00023286"/>
    </source>
</evidence>
<name>A0A0D3C1V8_BRAOL</name>
<evidence type="ECO:0000256" key="13">
    <source>
        <dbReference type="ARBA" id="ARBA00023303"/>
    </source>
</evidence>
<dbReference type="Gene3D" id="3.40.190.10">
    <property type="entry name" value="Periplasmic binding protein-like II"/>
    <property type="match status" value="1"/>
</dbReference>
<dbReference type="PANTHER" id="PTHR34836:SF1">
    <property type="entry name" value="OS09G0428600 PROTEIN"/>
    <property type="match status" value="1"/>
</dbReference>
<dbReference type="Pfam" id="PF01094">
    <property type="entry name" value="ANF_receptor"/>
    <property type="match status" value="1"/>
</dbReference>
<dbReference type="OMA" id="VNCIASM"/>
<reference evidence="20" key="2">
    <citation type="submission" date="2015-03" db="UniProtKB">
        <authorList>
            <consortium name="EnsemblPlants"/>
        </authorList>
    </citation>
    <scope>IDENTIFICATION</scope>
</reference>
<keyword evidence="12 15" id="KW-1071">Ligand-gated ion channel</keyword>
<feature type="transmembrane region" description="Helical" evidence="18">
    <location>
        <begin position="882"/>
        <end position="904"/>
    </location>
</feature>
<dbReference type="PIRSF" id="PIRSF037090">
    <property type="entry name" value="Iontro_Glu-like_rcpt_pln"/>
    <property type="match status" value="1"/>
</dbReference>
<dbReference type="InterPro" id="IPR017103">
    <property type="entry name" value="Iontropic_Glu_rcpt_pln"/>
</dbReference>
<evidence type="ECO:0000256" key="8">
    <source>
        <dbReference type="ARBA" id="ARBA00023065"/>
    </source>
</evidence>
<dbReference type="SUPFAM" id="SSF53850">
    <property type="entry name" value="Periplasmic binding protein-like II"/>
    <property type="match status" value="1"/>
</dbReference>
<keyword evidence="16" id="KW-1015">Disulfide bond</keyword>
<dbReference type="eggNOG" id="KOG1052">
    <property type="taxonomic scope" value="Eukaryota"/>
</dbReference>
<dbReference type="FunFam" id="3.40.50.2300:FF:000169">
    <property type="entry name" value="Glutamate receptor"/>
    <property type="match status" value="1"/>
</dbReference>
<comment type="subcellular location">
    <subcellularLocation>
        <location evidence="1">Membrane</location>
        <topology evidence="1">Multi-pass membrane protein</topology>
    </subcellularLocation>
</comment>
<comment type="similarity">
    <text evidence="2 15">Belongs to the glutamate-gated ion channel (TC 1.A.10.1) family.</text>
</comment>
<keyword evidence="10 15" id="KW-0675">Receptor</keyword>
<evidence type="ECO:0000256" key="17">
    <source>
        <dbReference type="SAM" id="MobiDB-lite"/>
    </source>
</evidence>
<comment type="function">
    <text evidence="15">Glutamate-gated receptor that probably acts as non-selective cation channel.</text>
</comment>
<evidence type="ECO:0000256" key="18">
    <source>
        <dbReference type="SAM" id="Phobius"/>
    </source>
</evidence>
<accession>A0A0D3C1V8</accession>
<dbReference type="SMART" id="SM00079">
    <property type="entry name" value="PBPe"/>
    <property type="match status" value="1"/>
</dbReference>
<dbReference type="FunFam" id="3.40.190.10:FF:000103">
    <property type="entry name" value="Glutamate receptor"/>
    <property type="match status" value="1"/>
</dbReference>
<evidence type="ECO:0000259" key="19">
    <source>
        <dbReference type="SMART" id="SM00079"/>
    </source>
</evidence>
<feature type="domain" description="Ionotropic glutamate receptor C-terminal" evidence="19">
    <location>
        <begin position="436"/>
        <end position="852"/>
    </location>
</feature>
<dbReference type="GO" id="GO:0015276">
    <property type="term" value="F:ligand-gated monoatomic ion channel activity"/>
    <property type="evidence" value="ECO:0007669"/>
    <property type="project" value="InterPro"/>
</dbReference>
<dbReference type="AlphaFoldDB" id="A0A0D3C1V8"/>
<keyword evidence="13 15" id="KW-0407">Ion channel</keyword>
<dbReference type="GO" id="GO:0016020">
    <property type="term" value="C:membrane"/>
    <property type="evidence" value="ECO:0007669"/>
    <property type="project" value="UniProtKB-SubCell"/>
</dbReference>
<feature type="region of interest" description="Disordered" evidence="17">
    <location>
        <begin position="931"/>
        <end position="953"/>
    </location>
</feature>
<dbReference type="InterPro" id="IPR028082">
    <property type="entry name" value="Peripla_BP_I"/>
</dbReference>
<feature type="compositionally biased region" description="Polar residues" evidence="17">
    <location>
        <begin position="931"/>
        <end position="946"/>
    </location>
</feature>
<dbReference type="EnsemblPlants" id="Bo4g155950.1">
    <property type="protein sequence ID" value="Bo4g155950.1"/>
    <property type="gene ID" value="Bo4g155950"/>
</dbReference>
<dbReference type="PANTHER" id="PTHR34836">
    <property type="entry name" value="OS06G0188250 PROTEIN"/>
    <property type="match status" value="1"/>
</dbReference>
<feature type="compositionally biased region" description="Polar residues" evidence="17">
    <location>
        <begin position="637"/>
        <end position="654"/>
    </location>
</feature>
<evidence type="ECO:0000256" key="1">
    <source>
        <dbReference type="ARBA" id="ARBA00004141"/>
    </source>
</evidence>
<keyword evidence="4 15" id="KW-0813">Transport</keyword>
<dbReference type="InterPro" id="IPR044440">
    <property type="entry name" value="GABAb_receptor_plant_PBP1"/>
</dbReference>
<dbReference type="Pfam" id="PF10613">
    <property type="entry name" value="Lig_chan-Glu_bd"/>
    <property type="match status" value="1"/>
</dbReference>
<keyword evidence="6" id="KW-0732">Signal</keyword>
<dbReference type="Gene3D" id="1.10.287.70">
    <property type="match status" value="1"/>
</dbReference>
<keyword evidence="8 15" id="KW-0406">Ion transport</keyword>
<evidence type="ECO:0000256" key="10">
    <source>
        <dbReference type="ARBA" id="ARBA00023170"/>
    </source>
</evidence>
<dbReference type="Gene3D" id="3.40.50.2300">
    <property type="match status" value="2"/>
</dbReference>
<dbReference type="InterPro" id="IPR019594">
    <property type="entry name" value="Glu/Gly-bd"/>
</dbReference>
<comment type="function">
    <text evidence="14">Glutamate-gated receptor that probably acts as a non-selective cation channel. May be involved in light-signal transduction and calcium homeostasis via the regulation of calcium influx into cells.</text>
</comment>
<protein>
    <recommendedName>
        <fullName evidence="15">Glutamate receptor</fullName>
    </recommendedName>
</protein>
<dbReference type="HOGENOM" id="CLU_007358_0_2_1"/>
<feature type="region of interest" description="Disordered" evidence="17">
    <location>
        <begin position="637"/>
        <end position="661"/>
    </location>
</feature>
<keyword evidence="21" id="KW-1185">Reference proteome</keyword>
<evidence type="ECO:0000256" key="9">
    <source>
        <dbReference type="ARBA" id="ARBA00023136"/>
    </source>
</evidence>